<dbReference type="InterPro" id="IPR051013">
    <property type="entry name" value="MBL_superfamily_lactonases"/>
</dbReference>
<dbReference type="Gene3D" id="3.10.180.10">
    <property type="entry name" value="2,3-Dihydroxybiphenyl 1,2-Dioxygenase, domain 1"/>
    <property type="match status" value="2"/>
</dbReference>
<evidence type="ECO:0000256" key="4">
    <source>
        <dbReference type="ARBA" id="ARBA00022833"/>
    </source>
</evidence>
<dbReference type="CDD" id="cd07267">
    <property type="entry name" value="THT_Oxygenase_N"/>
    <property type="match status" value="1"/>
</dbReference>
<dbReference type="EMBL" id="JBFXLQ010000004">
    <property type="protein sequence ID" value="KAL2871259.1"/>
    <property type="molecule type" value="Genomic_DNA"/>
</dbReference>
<dbReference type="PANTHER" id="PTHR42978">
    <property type="entry name" value="QUORUM-QUENCHING LACTONASE YTNP-RELATED-RELATED"/>
    <property type="match status" value="1"/>
</dbReference>
<keyword evidence="2" id="KW-0479">Metal-binding</keyword>
<comment type="caution">
    <text evidence="5">The sequence shown here is derived from an EMBL/GenBank/DDBJ whole genome shotgun (WGS) entry which is preliminary data.</text>
</comment>
<keyword evidence="3" id="KW-0378">Hydrolase</keyword>
<name>A0ABR4M3V2_9EURO</name>
<evidence type="ECO:0000313" key="5">
    <source>
        <dbReference type="EMBL" id="KAL2871259.1"/>
    </source>
</evidence>
<dbReference type="RefSeq" id="XP_070890238.1">
    <property type="nucleotide sequence ID" value="XM_071032217.1"/>
</dbReference>
<keyword evidence="5" id="KW-0560">Oxidoreductase</keyword>
<keyword evidence="6" id="KW-1185">Reference proteome</keyword>
<dbReference type="GeneID" id="98147289"/>
<accession>A0ABR4M3V2</accession>
<organism evidence="5 6">
    <name type="scientific">Aspergillus lucknowensis</name>
    <dbReference type="NCBI Taxonomy" id="176173"/>
    <lineage>
        <taxon>Eukaryota</taxon>
        <taxon>Fungi</taxon>
        <taxon>Dikarya</taxon>
        <taxon>Ascomycota</taxon>
        <taxon>Pezizomycotina</taxon>
        <taxon>Eurotiomycetes</taxon>
        <taxon>Eurotiomycetidae</taxon>
        <taxon>Eurotiales</taxon>
        <taxon>Aspergillaceae</taxon>
        <taxon>Aspergillus</taxon>
        <taxon>Aspergillus subgen. Nidulantes</taxon>
    </lineage>
</organism>
<keyword evidence="5" id="KW-0223">Dioxygenase</keyword>
<protein>
    <submittedName>
        <fullName evidence="5">Glyoxalase/Bleomycin resistance protein/Dihydroxybiphenyl dioxygenase</fullName>
    </submittedName>
</protein>
<comment type="similarity">
    <text evidence="1">Belongs to the metallo-beta-lactamase superfamily.</text>
</comment>
<sequence length="321" mass="36050">MSPATQDNRIPLLATAFVVYHHVDLTKARQFYLDFGLTVAQEREGEVFFKGYGAEPFVIHAIQAKDKSRKFGGAAYEVESRADLERAANLPNASAISKLNAPGGGEIVTLLDPVGHQVHLVYGQEKRAPEDPKMEKLTVNYEDEKPRKGRFQRFKPGPAPVHRWGHYGVTYPAGKYQEMYDWYTTTLTLAPSDIVYRGSDPITCFFHIDRGLEYTDHHAFFFKPAKPGQELDVAHAAFEVHDFDIQQLGHQYLGGKGYRLCWGVGRHVLGSQVFDYWFDSSDFVVEHYADGDLVNSETVVAKVQAGPQALSIWGPPVPDVF</sequence>
<dbReference type="InterPro" id="IPR029068">
    <property type="entry name" value="Glyas_Bleomycin-R_OHBP_Dase"/>
</dbReference>
<gene>
    <name evidence="5" type="ORF">BJX67DRAFT_377857</name>
</gene>
<keyword evidence="4" id="KW-0862">Zinc</keyword>
<evidence type="ECO:0000256" key="3">
    <source>
        <dbReference type="ARBA" id="ARBA00022801"/>
    </source>
</evidence>
<evidence type="ECO:0000256" key="2">
    <source>
        <dbReference type="ARBA" id="ARBA00022723"/>
    </source>
</evidence>
<dbReference type="Proteomes" id="UP001610432">
    <property type="component" value="Unassembled WGS sequence"/>
</dbReference>
<proteinExistence type="inferred from homology"/>
<dbReference type="SUPFAM" id="SSF54593">
    <property type="entry name" value="Glyoxalase/Bleomycin resistance protein/Dihydroxybiphenyl dioxygenase"/>
    <property type="match status" value="1"/>
</dbReference>
<reference evidence="5 6" key="1">
    <citation type="submission" date="2024-07" db="EMBL/GenBank/DDBJ databases">
        <title>Section-level genome sequencing and comparative genomics of Aspergillus sections Usti and Cavernicolus.</title>
        <authorList>
            <consortium name="Lawrence Berkeley National Laboratory"/>
            <person name="Nybo J.L."/>
            <person name="Vesth T.C."/>
            <person name="Theobald S."/>
            <person name="Frisvad J.C."/>
            <person name="Larsen T.O."/>
            <person name="Kjaerboelling I."/>
            <person name="Rothschild-Mancinelli K."/>
            <person name="Lyhne E.K."/>
            <person name="Kogle M.E."/>
            <person name="Barry K."/>
            <person name="Clum A."/>
            <person name="Na H."/>
            <person name="Ledsgaard L."/>
            <person name="Lin J."/>
            <person name="Lipzen A."/>
            <person name="Kuo A."/>
            <person name="Riley R."/>
            <person name="Mondo S."/>
            <person name="Labutti K."/>
            <person name="Haridas S."/>
            <person name="Pangalinan J."/>
            <person name="Salamov A.A."/>
            <person name="Simmons B.A."/>
            <person name="Magnuson J.K."/>
            <person name="Chen J."/>
            <person name="Drula E."/>
            <person name="Henrissat B."/>
            <person name="Wiebenga A."/>
            <person name="Lubbers R.J."/>
            <person name="Gomes A.C."/>
            <person name="Macurrencykelacurrency M.R."/>
            <person name="Stajich J."/>
            <person name="Grigoriev I.V."/>
            <person name="Mortensen U.H."/>
            <person name="De Vries R.P."/>
            <person name="Baker S.E."/>
            <person name="Andersen M.R."/>
        </authorList>
    </citation>
    <scope>NUCLEOTIDE SEQUENCE [LARGE SCALE GENOMIC DNA]</scope>
    <source>
        <strain evidence="5 6">CBS 449.75</strain>
    </source>
</reference>
<dbReference type="PANTHER" id="PTHR42978:SF5">
    <property type="entry name" value="METALLO-BETA-LACTAMASE DOMAIN-CONTAINING PROTEIN"/>
    <property type="match status" value="1"/>
</dbReference>
<evidence type="ECO:0000313" key="6">
    <source>
        <dbReference type="Proteomes" id="UP001610432"/>
    </source>
</evidence>
<evidence type="ECO:0000256" key="1">
    <source>
        <dbReference type="ARBA" id="ARBA00007749"/>
    </source>
</evidence>
<dbReference type="GO" id="GO:0051213">
    <property type="term" value="F:dioxygenase activity"/>
    <property type="evidence" value="ECO:0007669"/>
    <property type="project" value="UniProtKB-KW"/>
</dbReference>